<keyword evidence="5" id="KW-1133">Transmembrane helix</keyword>
<keyword evidence="3 4" id="KW-0408">Iron</keyword>
<dbReference type="PANTHER" id="PTHR35889">
    <property type="entry name" value="CYCLOINULO-OLIGOSACCHARIDE FRUCTANOTRANSFERASE-RELATED"/>
    <property type="match status" value="1"/>
</dbReference>
<dbReference type="PANTHER" id="PTHR35889:SF3">
    <property type="entry name" value="F-BOX DOMAIN-CONTAINING PROTEIN"/>
    <property type="match status" value="1"/>
</dbReference>
<evidence type="ECO:0000256" key="1">
    <source>
        <dbReference type="ARBA" id="ARBA00022617"/>
    </source>
</evidence>
<keyword evidence="5" id="KW-0812">Transmembrane</keyword>
<dbReference type="InterPro" id="IPR009056">
    <property type="entry name" value="Cyt_c-like_dom"/>
</dbReference>
<dbReference type="InterPro" id="IPR019251">
    <property type="entry name" value="DUF2231_TM"/>
</dbReference>
<dbReference type="Gene3D" id="3.80.10.10">
    <property type="entry name" value="Ribonuclease Inhibitor"/>
    <property type="match status" value="1"/>
</dbReference>
<evidence type="ECO:0000313" key="7">
    <source>
        <dbReference type="EMBL" id="MBN7815003.1"/>
    </source>
</evidence>
<feature type="transmembrane region" description="Helical" evidence="5">
    <location>
        <begin position="20"/>
        <end position="41"/>
    </location>
</feature>
<feature type="transmembrane region" description="Helical" evidence="5">
    <location>
        <begin position="53"/>
        <end position="72"/>
    </location>
</feature>
<evidence type="ECO:0000313" key="8">
    <source>
        <dbReference type="Proteomes" id="UP000664480"/>
    </source>
</evidence>
<organism evidence="7 8">
    <name type="scientific">Algoriphagus pacificus</name>
    <dbReference type="NCBI Taxonomy" id="2811234"/>
    <lineage>
        <taxon>Bacteria</taxon>
        <taxon>Pseudomonadati</taxon>
        <taxon>Bacteroidota</taxon>
        <taxon>Cytophagia</taxon>
        <taxon>Cytophagales</taxon>
        <taxon>Cyclobacteriaceae</taxon>
        <taxon>Algoriphagus</taxon>
    </lineage>
</organism>
<evidence type="ECO:0000256" key="2">
    <source>
        <dbReference type="ARBA" id="ARBA00022723"/>
    </source>
</evidence>
<evidence type="ECO:0000256" key="5">
    <source>
        <dbReference type="SAM" id="Phobius"/>
    </source>
</evidence>
<dbReference type="Pfam" id="PF07635">
    <property type="entry name" value="PSCyt1"/>
    <property type="match status" value="1"/>
</dbReference>
<protein>
    <recommendedName>
        <fullName evidence="6">Cytochrome c domain-containing protein</fullName>
    </recommendedName>
</protein>
<keyword evidence="1 4" id="KW-0349">Heme</keyword>
<evidence type="ECO:0000256" key="3">
    <source>
        <dbReference type="ARBA" id="ARBA00023004"/>
    </source>
</evidence>
<dbReference type="InterPro" id="IPR036909">
    <property type="entry name" value="Cyt_c-like_dom_sf"/>
</dbReference>
<keyword evidence="5" id="KW-0472">Membrane</keyword>
<dbReference type="Pfam" id="PF09990">
    <property type="entry name" value="DUF2231"/>
    <property type="match status" value="1"/>
</dbReference>
<name>A0ABS3CD26_9BACT</name>
<dbReference type="SUPFAM" id="SSF46626">
    <property type="entry name" value="Cytochrome c"/>
    <property type="match status" value="1"/>
</dbReference>
<sequence>MLYFLLQADATLFFGRFHSLIVHLPIGFILLAAILFALSFVKKFHFLAKSLPLVLSFSAITAIISVFFGFLLATEGGYPDGSFFWHRFMGIAVALLSILSILLILGYFDKKNSGKSLQSRMDILFIESEIKGQKKMLGLILGASVVGVSITGHLGGNLTHGEGYLFAYAPEFVQNIFLDEELDADLYEFPQDPDSTLIFDHIIQPILIQKCASCHDAETQKGGLQVSSLEHLIKGGETGPALEEGAPESSELYKRVTMDPKSMKFMPPKGAGLSYNEITLLKYWIENGISRELAVTNEEIPEEVKGYLETAYGLSTRKKSHYEKAQVAAAPEDVLDGIRKLGYRISTLSDENNFLDVVALKKISKEDLEALSQIKEQITWLDLGEAGVEDAWMDLIASFPNLTRLLLDNNPLTDKGAVSLAKLEHLETINLYNTEVGDSTLNSLASIPSLQRAYLWKTKVSKELAGKLAEENSVLKVDLGIMEEEKESK</sequence>
<dbReference type="SUPFAM" id="SSF52047">
    <property type="entry name" value="RNI-like"/>
    <property type="match status" value="1"/>
</dbReference>
<dbReference type="PROSITE" id="PS51007">
    <property type="entry name" value="CYTC"/>
    <property type="match status" value="1"/>
</dbReference>
<dbReference type="InterPro" id="IPR032675">
    <property type="entry name" value="LRR_dom_sf"/>
</dbReference>
<dbReference type="Proteomes" id="UP000664480">
    <property type="component" value="Unassembled WGS sequence"/>
</dbReference>
<evidence type="ECO:0000256" key="4">
    <source>
        <dbReference type="PROSITE-ProRule" id="PRU00433"/>
    </source>
</evidence>
<keyword evidence="2 4" id="KW-0479">Metal-binding</keyword>
<gene>
    <name evidence="7" type="ORF">J0A69_06160</name>
</gene>
<evidence type="ECO:0000259" key="6">
    <source>
        <dbReference type="PROSITE" id="PS51007"/>
    </source>
</evidence>
<accession>A0ABS3CD26</accession>
<dbReference type="RefSeq" id="WP_206585640.1">
    <property type="nucleotide sequence ID" value="NZ_JAFKCU010000001.1"/>
</dbReference>
<feature type="transmembrane region" description="Helical" evidence="5">
    <location>
        <begin position="136"/>
        <end position="156"/>
    </location>
</feature>
<reference evidence="7 8" key="1">
    <citation type="submission" date="2021-03" db="EMBL/GenBank/DDBJ databases">
        <title>novel species isolated from a fishpond in China.</title>
        <authorList>
            <person name="Lu H."/>
            <person name="Cai Z."/>
        </authorList>
    </citation>
    <scope>NUCLEOTIDE SEQUENCE [LARGE SCALE GENOMIC DNA]</scope>
    <source>
        <strain evidence="7 8">YJ13C</strain>
    </source>
</reference>
<feature type="domain" description="Cytochrome c" evidence="6">
    <location>
        <begin position="190"/>
        <end position="315"/>
    </location>
</feature>
<comment type="caution">
    <text evidence="7">The sequence shown here is derived from an EMBL/GenBank/DDBJ whole genome shotgun (WGS) entry which is preliminary data.</text>
</comment>
<proteinExistence type="predicted"/>
<dbReference type="InterPro" id="IPR011429">
    <property type="entry name" value="Cyt_c_Planctomycete-type"/>
</dbReference>
<feature type="transmembrane region" description="Helical" evidence="5">
    <location>
        <begin position="84"/>
        <end position="108"/>
    </location>
</feature>
<dbReference type="EMBL" id="JAFKCU010000001">
    <property type="protein sequence ID" value="MBN7815003.1"/>
    <property type="molecule type" value="Genomic_DNA"/>
</dbReference>
<keyword evidence="8" id="KW-1185">Reference proteome</keyword>